<dbReference type="EMBL" id="JAAOIC020000003">
    <property type="protein sequence ID" value="KAG8042198.1"/>
    <property type="molecule type" value="Genomic_DNA"/>
</dbReference>
<feature type="compositionally biased region" description="Basic and acidic residues" evidence="7">
    <location>
        <begin position="557"/>
        <end position="566"/>
    </location>
</feature>
<feature type="region of interest" description="Disordered" evidence="7">
    <location>
        <begin position="1058"/>
        <end position="1082"/>
    </location>
</feature>
<sequence length="1082" mass="121672">MIMNKTRHYQRIANDTVQNKMSGESDFGPRKTLIVLTIVAGCFAILWPKIFYPMLIGPGNTPHSPIDGSVCCDLIFETDVNAVDILQEMCKNILNHHQVDPRVRDIVNINKLSPQSINFCREQVLSRCGIDLSSFLAEEEKLGKTYKQVLEEIRSFNSSLCLKLNFGVSLSRLGTPHLIRYHILMPHTPIKQERRLPPHAGGLHPAMRERGRAIPSSHIVPRVEGRPEQVFSHKMRPPMGGPGRVITPQGGSSSSMGIIMPLYTVGILLFFLYTITKVLRKNPNNDIYREYSNPEAEKEFRDRVFNPEILTSAITGVPYYRKEKSPELTKRTPTIEELKQQAAGDIEVDQLIQRLADTEAAMERIVVQMGNLSRTVAQNPTSQQDTQEECTDSNCCSIEELDRSSPIVKIMGMEMTANCEGGQKISRPSTPIISHSPNHFEREKSPPKPIYLEGALPSQCELLVTDSKTQAENFEENTEVPVVLSGKMTLSLISLDQIPPNSEGVNEDIFDHKEKAIEIVPDNYSVYNDDNEINSNDDKIQIYKLRESLNNKVVKNTNRDKDKNLDEENDEDDLNEDNEEEDIKDVDDDDDNNSIDVSSEENGDDDVDEDDAEDEDKGEEEDQNENDDDDDNEKISFKNRNDTKTKLAQGEKQLGDQIRLILKHYQQPDPIGLPGAPIPDPMTVPDMKHSFSMYTMTFKSVKVYGLSKFRIEHVQSEIALMQVSVALSIETLDIRGLYTLSSWLSGSSGDFTVKLTGVNIQGLAKLQVGTDGKLHAQDIDMDLTFVNIDMDFKNLGFLGAVLQSVLNSVGAFIFDSIKPFILNEVNTNIRGEVNKQISQLPQYFPNSISPFDMAVAEARKQVSDMGYDPYRLRDYSQSVGIFTVTSSYTWITGLASFYRMGNITLSMENGTVYALLDVGTQEIEGKTHWEVGVIGGFLSRAGTVSFTVQYFRVQVKLSQPVDTRKRASLEELNLELGNIQTRIHGAGTVDYIIEAGINILPNLLRYQIMDAIEGPIRRRLQDELNKVDVEKLIHEKIPEIEEKARFLQGITPSEDIILEESAPPLPLDQEPFSESEEERGPS</sequence>
<evidence type="ECO:0000256" key="4">
    <source>
        <dbReference type="ARBA" id="ARBA00022824"/>
    </source>
</evidence>
<dbReference type="SMART" id="SM00700">
    <property type="entry name" value="JHBP"/>
    <property type="match status" value="1"/>
</dbReference>
<keyword evidence="6 8" id="KW-0472">Membrane</keyword>
<dbReference type="InterPro" id="IPR032763">
    <property type="entry name" value="RIC3_N"/>
</dbReference>
<evidence type="ECO:0000256" key="8">
    <source>
        <dbReference type="SAM" id="Phobius"/>
    </source>
</evidence>
<dbReference type="InterPro" id="IPR026160">
    <property type="entry name" value="Ric3"/>
</dbReference>
<comment type="similarity">
    <text evidence="2">Belongs to the ric-3 family.</text>
</comment>
<dbReference type="AlphaFoldDB" id="A0A8J5VCM4"/>
<dbReference type="InterPro" id="IPR010562">
    <property type="entry name" value="Haemolymph_juvenile_hormone-bd"/>
</dbReference>
<evidence type="ECO:0000313" key="10">
    <source>
        <dbReference type="EMBL" id="KAG8042198.1"/>
    </source>
</evidence>
<proteinExistence type="inferred from homology"/>
<comment type="caution">
    <text evidence="10">The sequence shown here is derived from an EMBL/GenBank/DDBJ whole genome shotgun (WGS) entry which is preliminary data.</text>
</comment>
<organism evidence="10 11">
    <name type="scientific">Cotesia typhae</name>
    <dbReference type="NCBI Taxonomy" id="2053667"/>
    <lineage>
        <taxon>Eukaryota</taxon>
        <taxon>Metazoa</taxon>
        <taxon>Ecdysozoa</taxon>
        <taxon>Arthropoda</taxon>
        <taxon>Hexapoda</taxon>
        <taxon>Insecta</taxon>
        <taxon>Pterygota</taxon>
        <taxon>Neoptera</taxon>
        <taxon>Endopterygota</taxon>
        <taxon>Hymenoptera</taxon>
        <taxon>Apocrita</taxon>
        <taxon>Ichneumonoidea</taxon>
        <taxon>Braconidae</taxon>
        <taxon>Microgastrinae</taxon>
        <taxon>Cotesia</taxon>
    </lineage>
</organism>
<keyword evidence="5 8" id="KW-1133">Transmembrane helix</keyword>
<gene>
    <name evidence="10" type="ORF">G9C98_000189</name>
</gene>
<accession>A0A8J5VCM4</accession>
<keyword evidence="11" id="KW-1185">Reference proteome</keyword>
<dbReference type="GO" id="GO:0005789">
    <property type="term" value="C:endoplasmic reticulum membrane"/>
    <property type="evidence" value="ECO:0007669"/>
    <property type="project" value="UniProtKB-SubCell"/>
</dbReference>
<feature type="compositionally biased region" description="Acidic residues" evidence="7">
    <location>
        <begin position="1071"/>
        <end position="1082"/>
    </location>
</feature>
<feature type="domain" description="Resistance to inhibitors of cholinesterase protein 3 N-terminal" evidence="9">
    <location>
        <begin position="209"/>
        <end position="366"/>
    </location>
</feature>
<dbReference type="PANTHER" id="PTHR21723">
    <property type="entry name" value="RESISTANCE TO INHIBITORS OF CHOLINESTERASE PROTEIN 3 RIC3"/>
    <property type="match status" value="1"/>
</dbReference>
<evidence type="ECO:0000256" key="2">
    <source>
        <dbReference type="ARBA" id="ARBA00008538"/>
    </source>
</evidence>
<feature type="transmembrane region" description="Helical" evidence="8">
    <location>
        <begin position="33"/>
        <end position="52"/>
    </location>
</feature>
<evidence type="ECO:0000256" key="6">
    <source>
        <dbReference type="ARBA" id="ARBA00023136"/>
    </source>
</evidence>
<dbReference type="GO" id="GO:0045202">
    <property type="term" value="C:synapse"/>
    <property type="evidence" value="ECO:0007669"/>
    <property type="project" value="GOC"/>
</dbReference>
<dbReference type="InterPro" id="IPR020234">
    <property type="entry name" value="Mite_allergen_group-7"/>
</dbReference>
<dbReference type="OrthoDB" id="10070774at2759"/>
<dbReference type="Pfam" id="PF06585">
    <property type="entry name" value="JHBP"/>
    <property type="match status" value="1"/>
</dbReference>
<dbReference type="GO" id="GO:0043025">
    <property type="term" value="C:neuronal cell body"/>
    <property type="evidence" value="ECO:0007669"/>
    <property type="project" value="TreeGrafter"/>
</dbReference>
<feature type="compositionally biased region" description="Basic and acidic residues" evidence="7">
    <location>
        <begin position="633"/>
        <end position="645"/>
    </location>
</feature>
<evidence type="ECO:0000256" key="1">
    <source>
        <dbReference type="ARBA" id="ARBA00004586"/>
    </source>
</evidence>
<reference evidence="10" key="1">
    <citation type="submission" date="2020-03" db="EMBL/GenBank/DDBJ databases">
        <authorList>
            <person name="Chebbi M.A."/>
            <person name="Drezen J.M."/>
        </authorList>
    </citation>
    <scope>NUCLEOTIDE SEQUENCE</scope>
    <source>
        <tissue evidence="10">Whole body</tissue>
    </source>
</reference>
<dbReference type="Proteomes" id="UP000729913">
    <property type="component" value="Unassembled WGS sequence"/>
</dbReference>
<evidence type="ECO:0000256" key="7">
    <source>
        <dbReference type="SAM" id="MobiDB-lite"/>
    </source>
</evidence>
<evidence type="ECO:0000259" key="9">
    <source>
        <dbReference type="Pfam" id="PF15361"/>
    </source>
</evidence>
<dbReference type="PANTHER" id="PTHR21723:SF3">
    <property type="entry name" value="PROTEIN RIC-3"/>
    <property type="match status" value="1"/>
</dbReference>
<protein>
    <recommendedName>
        <fullName evidence="9">Resistance to inhibitors of cholinesterase protein 3 N-terminal domain-containing protein</fullName>
    </recommendedName>
</protein>
<keyword evidence="3 8" id="KW-0812">Transmembrane</keyword>
<feature type="region of interest" description="Disordered" evidence="7">
    <location>
        <begin position="555"/>
        <end position="648"/>
    </location>
</feature>
<evidence type="ECO:0000313" key="11">
    <source>
        <dbReference type="Proteomes" id="UP000729913"/>
    </source>
</evidence>
<feature type="compositionally biased region" description="Acidic residues" evidence="7">
    <location>
        <begin position="567"/>
        <end position="632"/>
    </location>
</feature>
<dbReference type="GO" id="GO:0043005">
    <property type="term" value="C:neuron projection"/>
    <property type="evidence" value="ECO:0007669"/>
    <property type="project" value="TreeGrafter"/>
</dbReference>
<keyword evidence="4" id="KW-0256">Endoplasmic reticulum</keyword>
<name>A0A8J5VCM4_9HYME</name>
<dbReference type="GO" id="GO:0034394">
    <property type="term" value="P:protein localization to cell surface"/>
    <property type="evidence" value="ECO:0007669"/>
    <property type="project" value="TreeGrafter"/>
</dbReference>
<comment type="subcellular location">
    <subcellularLocation>
        <location evidence="1">Endoplasmic reticulum membrane</location>
    </subcellularLocation>
</comment>
<dbReference type="Pfam" id="PF16984">
    <property type="entry name" value="Grp7_allergen"/>
    <property type="match status" value="1"/>
</dbReference>
<reference evidence="10" key="2">
    <citation type="submission" date="2021-04" db="EMBL/GenBank/DDBJ databases">
        <title>Genome-wide patterns of bracovirus chromosomal integration into multiple host tissues during parasitism.</title>
        <authorList>
            <person name="Chebbi M.A.C."/>
        </authorList>
    </citation>
    <scope>NUCLEOTIDE SEQUENCE</scope>
    <source>
        <tissue evidence="10">Whole body</tissue>
    </source>
</reference>
<dbReference type="GO" id="GO:0007271">
    <property type="term" value="P:synaptic transmission, cholinergic"/>
    <property type="evidence" value="ECO:0007669"/>
    <property type="project" value="TreeGrafter"/>
</dbReference>
<evidence type="ECO:0000256" key="3">
    <source>
        <dbReference type="ARBA" id="ARBA00022692"/>
    </source>
</evidence>
<evidence type="ECO:0000256" key="5">
    <source>
        <dbReference type="ARBA" id="ARBA00022989"/>
    </source>
</evidence>
<dbReference type="Pfam" id="PF15361">
    <property type="entry name" value="RIC3"/>
    <property type="match status" value="1"/>
</dbReference>